<keyword evidence="5" id="KW-0547">Nucleotide-binding</keyword>
<evidence type="ECO:0000256" key="1">
    <source>
        <dbReference type="ARBA" id="ARBA00000085"/>
    </source>
</evidence>
<evidence type="ECO:0000256" key="5">
    <source>
        <dbReference type="ARBA" id="ARBA00022741"/>
    </source>
</evidence>
<name>A0A4U0YXW2_9RHOB</name>
<dbReference type="PANTHER" id="PTHR41523">
    <property type="entry name" value="TWO-COMPONENT SYSTEM SENSOR PROTEIN"/>
    <property type="match status" value="1"/>
</dbReference>
<dbReference type="AlphaFoldDB" id="A0A4U0YXW2"/>
<keyword evidence="7" id="KW-0067">ATP-binding</keyword>
<evidence type="ECO:0000313" key="10">
    <source>
        <dbReference type="Proteomes" id="UP000306340"/>
    </source>
</evidence>
<proteinExistence type="predicted"/>
<accession>A0A4U0YXW2</accession>
<dbReference type="Gene3D" id="3.30.450.20">
    <property type="entry name" value="PAS domain"/>
    <property type="match status" value="1"/>
</dbReference>
<dbReference type="SMART" id="SM00911">
    <property type="entry name" value="HWE_HK"/>
    <property type="match status" value="1"/>
</dbReference>
<dbReference type="GO" id="GO:0005524">
    <property type="term" value="F:ATP binding"/>
    <property type="evidence" value="ECO:0007669"/>
    <property type="project" value="UniProtKB-KW"/>
</dbReference>
<dbReference type="InterPro" id="IPR036890">
    <property type="entry name" value="HATPase_C_sf"/>
</dbReference>
<comment type="catalytic activity">
    <reaction evidence="1">
        <text>ATP + protein L-histidine = ADP + protein N-phospho-L-histidine.</text>
        <dbReference type="EC" id="2.7.13.3"/>
    </reaction>
</comment>
<dbReference type="Proteomes" id="UP000306340">
    <property type="component" value="Unassembled WGS sequence"/>
</dbReference>
<organism evidence="9 10">
    <name type="scientific">Cereibacter changlensis</name>
    <dbReference type="NCBI Taxonomy" id="402884"/>
    <lineage>
        <taxon>Bacteria</taxon>
        <taxon>Pseudomonadati</taxon>
        <taxon>Pseudomonadota</taxon>
        <taxon>Alphaproteobacteria</taxon>
        <taxon>Rhodobacterales</taxon>
        <taxon>Paracoccaceae</taxon>
        <taxon>Cereibacter</taxon>
    </lineage>
</organism>
<evidence type="ECO:0000256" key="2">
    <source>
        <dbReference type="ARBA" id="ARBA00012438"/>
    </source>
</evidence>
<dbReference type="InterPro" id="IPR011102">
    <property type="entry name" value="Sig_transdc_His_kinase_HWE"/>
</dbReference>
<evidence type="ECO:0000256" key="4">
    <source>
        <dbReference type="ARBA" id="ARBA00022679"/>
    </source>
</evidence>
<evidence type="ECO:0000259" key="8">
    <source>
        <dbReference type="SMART" id="SM00911"/>
    </source>
</evidence>
<dbReference type="SUPFAM" id="SSF55874">
    <property type="entry name" value="ATPase domain of HSP90 chaperone/DNA topoisomerase II/histidine kinase"/>
    <property type="match status" value="1"/>
</dbReference>
<sequence length="372" mass="40751">MDAGESAIGGTGPSAWFSEWQWRDGARGCGLRLVGDVAGTDGGLARPLAGLGVERAQLALPRLRRLGPDLITIHNDAFRPILGVKPAPLGKPMAENWAEAWEAVSPFVEATMRGESVFFENHEVEIDRSGQLEKGYFTFAYSPLRDEDGVVRGLMDTVVETTSSVKAERKARIRNGELMHRMKNTLAIVSAIANQTYRSSQTVKEANERLLRRLTTLGNAQSVLMSEDHEAADIRAVVESSLAPFRQAIGQIKVEGEPVHLAERHVFSLALALNELASNAMKYGALTVPEGRVRLGWRIEGEDFVLEWRETGGPAVTEPDSSGFGSFLIRSVLADDFNGEVTLDYRRDGVVCRLVTAEANLSFRRTAQHHAA</sequence>
<dbReference type="Gene3D" id="3.30.565.10">
    <property type="entry name" value="Histidine kinase-like ATPase, C-terminal domain"/>
    <property type="match status" value="1"/>
</dbReference>
<dbReference type="Pfam" id="PF07536">
    <property type="entry name" value="HWE_HK"/>
    <property type="match status" value="1"/>
</dbReference>
<evidence type="ECO:0000256" key="7">
    <source>
        <dbReference type="ARBA" id="ARBA00022840"/>
    </source>
</evidence>
<keyword evidence="3" id="KW-0597">Phosphoprotein</keyword>
<protein>
    <recommendedName>
        <fullName evidence="2">histidine kinase</fullName>
        <ecNumber evidence="2">2.7.13.3</ecNumber>
    </recommendedName>
</protein>
<dbReference type="CDD" id="cd16936">
    <property type="entry name" value="HATPase_RsbW-like"/>
    <property type="match status" value="1"/>
</dbReference>
<dbReference type="EMBL" id="SWAU01000179">
    <property type="protein sequence ID" value="TKA95496.1"/>
    <property type="molecule type" value="Genomic_DNA"/>
</dbReference>
<keyword evidence="4" id="KW-0808">Transferase</keyword>
<evidence type="ECO:0000256" key="3">
    <source>
        <dbReference type="ARBA" id="ARBA00022553"/>
    </source>
</evidence>
<evidence type="ECO:0000256" key="6">
    <source>
        <dbReference type="ARBA" id="ARBA00022777"/>
    </source>
</evidence>
<gene>
    <name evidence="9" type="ORF">FAZ78_16560</name>
</gene>
<comment type="caution">
    <text evidence="9">The sequence shown here is derived from an EMBL/GenBank/DDBJ whole genome shotgun (WGS) entry which is preliminary data.</text>
</comment>
<reference evidence="9 10" key="1">
    <citation type="submission" date="2019-04" db="EMBL/GenBank/DDBJ databases">
        <title>Crypto-aerobic microbial life in anoxic (sulfidic) marine sediments.</title>
        <authorList>
            <person name="Bhattacharya S."/>
            <person name="Roy C."/>
            <person name="Mondal N."/>
            <person name="Sarkar J."/>
            <person name="Mandal S."/>
            <person name="Rameez M.J."/>
            <person name="Ghosh W."/>
        </authorList>
    </citation>
    <scope>NUCLEOTIDE SEQUENCE [LARGE SCALE GENOMIC DNA]</scope>
    <source>
        <strain evidence="9 10">SBBC</strain>
    </source>
</reference>
<evidence type="ECO:0000313" key="9">
    <source>
        <dbReference type="EMBL" id="TKA95496.1"/>
    </source>
</evidence>
<dbReference type="PANTHER" id="PTHR41523:SF7">
    <property type="entry name" value="HISTIDINE KINASE"/>
    <property type="match status" value="1"/>
</dbReference>
<keyword evidence="6 9" id="KW-0418">Kinase</keyword>
<dbReference type="GO" id="GO:0004673">
    <property type="term" value="F:protein histidine kinase activity"/>
    <property type="evidence" value="ECO:0007669"/>
    <property type="project" value="UniProtKB-EC"/>
</dbReference>
<feature type="domain" description="Signal transduction histidine kinase HWE region" evidence="8">
    <location>
        <begin position="177"/>
        <end position="258"/>
    </location>
</feature>
<dbReference type="EC" id="2.7.13.3" evidence="2"/>